<reference evidence="1 2" key="1">
    <citation type="journal article" date="2019" name="Mol. Biol. Evol.">
        <title>Blast fungal genomes show frequent chromosomal changes, gene gains and losses, and effector gene turnover.</title>
        <authorList>
            <person name="Gomez Luciano L.B."/>
            <person name="Jason Tsai I."/>
            <person name="Chuma I."/>
            <person name="Tosa Y."/>
            <person name="Chen Y.H."/>
            <person name="Li J.Y."/>
            <person name="Li M.Y."/>
            <person name="Jade Lu M.Y."/>
            <person name="Nakayashiki H."/>
            <person name="Li W.H."/>
        </authorList>
    </citation>
    <scope>NUCLEOTIDE SEQUENCE [LARGE SCALE GENOMIC DNA]</scope>
    <source>
        <strain evidence="1">MZ5-1-6</strain>
    </source>
</reference>
<organism evidence="1 2">
    <name type="scientific">Pyricularia oryzae</name>
    <name type="common">Rice blast fungus</name>
    <name type="synonym">Magnaporthe oryzae</name>
    <dbReference type="NCBI Taxonomy" id="318829"/>
    <lineage>
        <taxon>Eukaryota</taxon>
        <taxon>Fungi</taxon>
        <taxon>Dikarya</taxon>
        <taxon>Ascomycota</taxon>
        <taxon>Pezizomycotina</taxon>
        <taxon>Sordariomycetes</taxon>
        <taxon>Sordariomycetidae</taxon>
        <taxon>Magnaporthales</taxon>
        <taxon>Pyriculariaceae</taxon>
        <taxon>Pyricularia</taxon>
    </lineage>
</organism>
<evidence type="ECO:0000313" key="1">
    <source>
        <dbReference type="EMBL" id="QBZ58968.1"/>
    </source>
</evidence>
<dbReference type="AlphaFoldDB" id="A0A4P7N8G8"/>
<dbReference type="Proteomes" id="UP000294847">
    <property type="component" value="Chromosome 3"/>
</dbReference>
<gene>
    <name evidence="1" type="ORF">PoMZ_03928</name>
</gene>
<accession>A0A4P7N8G8</accession>
<protein>
    <submittedName>
        <fullName evidence="1">Uncharacterized protein</fullName>
    </submittedName>
</protein>
<name>A0A4P7N8G8_PYROR</name>
<sequence length="36" mass="4149">ANQACRPSASREEKQYFFSPKLHSKTSLALAQLYYN</sequence>
<dbReference type="EMBL" id="CP034206">
    <property type="protein sequence ID" value="QBZ58968.1"/>
    <property type="molecule type" value="Genomic_DNA"/>
</dbReference>
<proteinExistence type="predicted"/>
<evidence type="ECO:0000313" key="2">
    <source>
        <dbReference type="Proteomes" id="UP000294847"/>
    </source>
</evidence>
<feature type="non-terminal residue" evidence="1">
    <location>
        <position position="1"/>
    </location>
</feature>